<dbReference type="InterPro" id="IPR024041">
    <property type="entry name" value="NH4_transpt_AmtB-like_dom"/>
</dbReference>
<protein>
    <submittedName>
        <fullName evidence="9">Rh-like protein</fullName>
    </submittedName>
</protein>
<feature type="region of interest" description="Disordered" evidence="6">
    <location>
        <begin position="468"/>
        <end position="503"/>
    </location>
</feature>
<keyword evidence="4 7" id="KW-1133">Transmembrane helix</keyword>
<feature type="transmembrane region" description="Helical" evidence="7">
    <location>
        <begin position="12"/>
        <end position="30"/>
    </location>
</feature>
<evidence type="ECO:0000256" key="4">
    <source>
        <dbReference type="ARBA" id="ARBA00022989"/>
    </source>
</evidence>
<dbReference type="InterPro" id="IPR002229">
    <property type="entry name" value="RhesusRHD"/>
</dbReference>
<organism evidence="9">
    <name type="scientific">Hirondellea gigas</name>
    <dbReference type="NCBI Taxonomy" id="1518452"/>
    <lineage>
        <taxon>Eukaryota</taxon>
        <taxon>Metazoa</taxon>
        <taxon>Ecdysozoa</taxon>
        <taxon>Arthropoda</taxon>
        <taxon>Crustacea</taxon>
        <taxon>Multicrustacea</taxon>
        <taxon>Malacostraca</taxon>
        <taxon>Eumalacostraca</taxon>
        <taxon>Peracarida</taxon>
        <taxon>Amphipoda</taxon>
        <taxon>Amphilochidea</taxon>
        <taxon>Lysianassida</taxon>
        <taxon>Lysianassidira</taxon>
        <taxon>Lysianassoidea</taxon>
        <taxon>Lysianassidae</taxon>
        <taxon>Hirondellea</taxon>
    </lineage>
</organism>
<evidence type="ECO:0000256" key="7">
    <source>
        <dbReference type="SAM" id="Phobius"/>
    </source>
</evidence>
<comment type="similarity">
    <text evidence="2">Belongs to the ammonium transporter (TC 2.A.49) family. Rh subfamily.</text>
</comment>
<feature type="transmembrane region" description="Helical" evidence="7">
    <location>
        <begin position="262"/>
        <end position="280"/>
    </location>
</feature>
<reference evidence="9" key="1">
    <citation type="journal article" date="2018" name="Biosci. Biotechnol. Biochem.">
        <title>Polysaccharide hydrolase of the hadal zone amphipods Hirondellea gigas.</title>
        <authorList>
            <person name="Kobayashi H."/>
            <person name="Nagahama T."/>
            <person name="Arai W."/>
            <person name="Sasagawa Y."/>
            <person name="Umeda M."/>
            <person name="Hayashi T."/>
            <person name="Nikaido I."/>
            <person name="Watanabe H."/>
            <person name="Oguri K."/>
            <person name="Kitazato H."/>
            <person name="Fujioka K."/>
            <person name="Kido Y."/>
            <person name="Takami H."/>
        </authorList>
    </citation>
    <scope>NUCLEOTIDE SEQUENCE</scope>
    <source>
        <tissue evidence="9">Whole body</tissue>
    </source>
</reference>
<dbReference type="EMBL" id="IACF01002688">
    <property type="protein sequence ID" value="LAB68333.1"/>
    <property type="molecule type" value="mRNA"/>
</dbReference>
<dbReference type="AlphaFoldDB" id="A0A2P2I2S7"/>
<dbReference type="FunFam" id="1.10.3430.10:FF:000012">
    <property type="entry name" value="Rh type C glycoprotein"/>
    <property type="match status" value="1"/>
</dbReference>
<dbReference type="Pfam" id="PF00909">
    <property type="entry name" value="Ammonium_transp"/>
    <property type="match status" value="1"/>
</dbReference>
<comment type="subcellular location">
    <subcellularLocation>
        <location evidence="1">Membrane</location>
        <topology evidence="1">Multi-pass membrane protein</topology>
    </subcellularLocation>
</comment>
<dbReference type="InterPro" id="IPR029020">
    <property type="entry name" value="Ammonium/urea_transptr"/>
</dbReference>
<evidence type="ECO:0000256" key="1">
    <source>
        <dbReference type="ARBA" id="ARBA00004141"/>
    </source>
</evidence>
<evidence type="ECO:0000256" key="2">
    <source>
        <dbReference type="ARBA" id="ARBA00011036"/>
    </source>
</evidence>
<dbReference type="PRINTS" id="PR00342">
    <property type="entry name" value="RHESUSRHD"/>
</dbReference>
<dbReference type="GO" id="GO:0005886">
    <property type="term" value="C:plasma membrane"/>
    <property type="evidence" value="ECO:0007669"/>
    <property type="project" value="InterPro"/>
</dbReference>
<dbReference type="GO" id="GO:0008519">
    <property type="term" value="F:ammonium channel activity"/>
    <property type="evidence" value="ECO:0007669"/>
    <property type="project" value="InterPro"/>
</dbReference>
<evidence type="ECO:0000256" key="3">
    <source>
        <dbReference type="ARBA" id="ARBA00022692"/>
    </source>
</evidence>
<dbReference type="SUPFAM" id="SSF111352">
    <property type="entry name" value="Ammonium transporter"/>
    <property type="match status" value="1"/>
</dbReference>
<dbReference type="PANTHER" id="PTHR11730:SF60">
    <property type="entry name" value="RH50, ISOFORM D"/>
    <property type="match status" value="1"/>
</dbReference>
<accession>A0A2P2I2S7</accession>
<dbReference type="GO" id="GO:0097272">
    <property type="term" value="P:ammonium homeostasis"/>
    <property type="evidence" value="ECO:0007669"/>
    <property type="project" value="TreeGrafter"/>
</dbReference>
<name>A0A2P2I2S7_9CRUS</name>
<dbReference type="PANTHER" id="PTHR11730">
    <property type="entry name" value="AMMONIUM TRANSPORTER"/>
    <property type="match status" value="1"/>
</dbReference>
<feature type="transmembrane region" description="Helical" evidence="7">
    <location>
        <begin position="137"/>
        <end position="156"/>
    </location>
</feature>
<evidence type="ECO:0000259" key="8">
    <source>
        <dbReference type="Pfam" id="PF00909"/>
    </source>
</evidence>
<feature type="transmembrane region" description="Helical" evidence="7">
    <location>
        <begin position="75"/>
        <end position="94"/>
    </location>
</feature>
<feature type="transmembrane region" description="Helical" evidence="7">
    <location>
        <begin position="106"/>
        <end position="125"/>
    </location>
</feature>
<feature type="transmembrane region" description="Helical" evidence="7">
    <location>
        <begin position="420"/>
        <end position="443"/>
    </location>
</feature>
<dbReference type="Gene3D" id="1.10.3430.10">
    <property type="entry name" value="Ammonium transporter AmtB like domains"/>
    <property type="match status" value="1"/>
</dbReference>
<evidence type="ECO:0000256" key="6">
    <source>
        <dbReference type="SAM" id="MobiDB-lite"/>
    </source>
</evidence>
<evidence type="ECO:0000256" key="5">
    <source>
        <dbReference type="ARBA" id="ARBA00023136"/>
    </source>
</evidence>
<keyword evidence="3 7" id="KW-0812">Transmembrane</keyword>
<feature type="transmembrane region" description="Helical" evidence="7">
    <location>
        <begin position="313"/>
        <end position="333"/>
    </location>
</feature>
<sequence>MQFRHQHKHAYLLMAIQLIFLVLFGIFVRYHPDADAKYHPSFKHKDMGTEDKHGGSDAHPVTVTEGGGHHPTYGMFQDVHVMIFVGFGFLMTFLKRYGFGAVGNNFLVAAVAVQWAILVNGFFHMSGGFIEVSLGSLLGADFVAATVLISFGALLGKTTPTQLLILTMIEIPIFVINEVLGRSYLGAIDMGDSMFVHAFGAYFGLAVSRVLAREDASTEKEGSDKTSDTFAMVGTLFLWLYWPSFNAGAAPGEDQHRAIINTYLALTASCVSAFAISSLLDPDKKFDMVHIQNSTLAGGVAIGTSADLMAQPFGALLVGIIAGVVSVFGYYYLTPFLASRLRVHDTCGVHNLHGMPALIAGVVGAVYASMATEEVYGPSLYLIFPLRAPENGTAELTQMRKELPGLEPGLNRTGVTQAGYQLLALLVTMVVSITGGLLTGAILKMEMLNKLETDDLYEDACYWKLEEEEEVEEQPGKRESSGSLNAAVPMMVSSAKTKDEAPA</sequence>
<evidence type="ECO:0000313" key="9">
    <source>
        <dbReference type="EMBL" id="LAB68333.1"/>
    </source>
</evidence>
<proteinExistence type="evidence at transcript level"/>
<keyword evidence="5 7" id="KW-0472">Membrane</keyword>
<feature type="transmembrane region" description="Helical" evidence="7">
    <location>
        <begin position="163"/>
        <end position="181"/>
    </location>
</feature>
<feature type="domain" description="Ammonium transporter AmtB-like" evidence="8">
    <location>
        <begin position="73"/>
        <end position="450"/>
    </location>
</feature>
<feature type="transmembrane region" description="Helical" evidence="7">
    <location>
        <begin position="224"/>
        <end position="242"/>
    </location>
</feature>